<name>A0ABP8DU17_9ACTN</name>
<gene>
    <name evidence="3" type="ORF">GCM10022255_106980</name>
</gene>
<keyword evidence="4" id="KW-1185">Reference proteome</keyword>
<reference evidence="4" key="1">
    <citation type="journal article" date="2019" name="Int. J. Syst. Evol. Microbiol.">
        <title>The Global Catalogue of Microorganisms (GCM) 10K type strain sequencing project: providing services to taxonomists for standard genome sequencing and annotation.</title>
        <authorList>
            <consortium name="The Broad Institute Genomics Platform"/>
            <consortium name="The Broad Institute Genome Sequencing Center for Infectious Disease"/>
            <person name="Wu L."/>
            <person name="Ma J."/>
        </authorList>
    </citation>
    <scope>NUCLEOTIDE SEQUENCE [LARGE SCALE GENOMIC DNA]</scope>
    <source>
        <strain evidence="4">JCM 17441</strain>
    </source>
</reference>
<dbReference type="EMBL" id="BAABAT010000067">
    <property type="protein sequence ID" value="GAA4263337.1"/>
    <property type="molecule type" value="Genomic_DNA"/>
</dbReference>
<evidence type="ECO:0000313" key="3">
    <source>
        <dbReference type="EMBL" id="GAA4263337.1"/>
    </source>
</evidence>
<dbReference type="Proteomes" id="UP001500620">
    <property type="component" value="Unassembled WGS sequence"/>
</dbReference>
<protein>
    <recommendedName>
        <fullName evidence="5">Transposase</fullName>
    </recommendedName>
</protein>
<comment type="caution">
    <text evidence="3">The sequence shown here is derived from an EMBL/GenBank/DDBJ whole genome shotgun (WGS) entry which is preliminary data.</text>
</comment>
<feature type="coiled-coil region" evidence="1">
    <location>
        <begin position="73"/>
        <end position="100"/>
    </location>
</feature>
<accession>A0ABP8DU17</accession>
<evidence type="ECO:0000256" key="1">
    <source>
        <dbReference type="SAM" id="Coils"/>
    </source>
</evidence>
<evidence type="ECO:0008006" key="5">
    <source>
        <dbReference type="Google" id="ProtNLM"/>
    </source>
</evidence>
<sequence length="130" mass="13843">MRSGRTVHAASRRFSSSAGGPSSCCAAVCHQATLRRAGRQRNVDTRAEAIRAAPRSDQLAALPAVELAFGHTVTALVRVLAELSRQIEALEGELVAHFHRHPDAEILRSQPGLGPILSARCSPSSETTQP</sequence>
<evidence type="ECO:0000313" key="4">
    <source>
        <dbReference type="Proteomes" id="UP001500620"/>
    </source>
</evidence>
<keyword evidence="1" id="KW-0175">Coiled coil</keyword>
<organism evidence="3 4">
    <name type="scientific">Dactylosporangium darangshiense</name>
    <dbReference type="NCBI Taxonomy" id="579108"/>
    <lineage>
        <taxon>Bacteria</taxon>
        <taxon>Bacillati</taxon>
        <taxon>Actinomycetota</taxon>
        <taxon>Actinomycetes</taxon>
        <taxon>Micromonosporales</taxon>
        <taxon>Micromonosporaceae</taxon>
        <taxon>Dactylosporangium</taxon>
    </lineage>
</organism>
<feature type="compositionally biased region" description="Low complexity" evidence="2">
    <location>
        <begin position="12"/>
        <end position="21"/>
    </location>
</feature>
<feature type="region of interest" description="Disordered" evidence="2">
    <location>
        <begin position="1"/>
        <end position="21"/>
    </location>
</feature>
<proteinExistence type="predicted"/>
<evidence type="ECO:0000256" key="2">
    <source>
        <dbReference type="SAM" id="MobiDB-lite"/>
    </source>
</evidence>